<feature type="repeat" description="PPR" evidence="3">
    <location>
        <begin position="620"/>
        <end position="654"/>
    </location>
</feature>
<dbReference type="FunFam" id="1.25.40.10:FF:000073">
    <property type="entry name" value="Pentatricopeptide repeat-containing protein chloroplastic"/>
    <property type="match status" value="1"/>
</dbReference>
<gene>
    <name evidence="5" type="ORF">E3N88_37442</name>
</gene>
<dbReference type="InterPro" id="IPR046848">
    <property type="entry name" value="E_motif"/>
</dbReference>
<dbReference type="PROSITE" id="PS51375">
    <property type="entry name" value="PPR"/>
    <property type="match status" value="2"/>
</dbReference>
<evidence type="ECO:0000313" key="6">
    <source>
        <dbReference type="Proteomes" id="UP000326396"/>
    </source>
</evidence>
<evidence type="ECO:0000256" key="3">
    <source>
        <dbReference type="PROSITE-ProRule" id="PRU00708"/>
    </source>
</evidence>
<dbReference type="Proteomes" id="UP000326396">
    <property type="component" value="Linkage Group LG8"/>
</dbReference>
<reference evidence="5 6" key="1">
    <citation type="submission" date="2019-05" db="EMBL/GenBank/DDBJ databases">
        <title>Mikania micrantha, genome provides insights into the molecular mechanism of rapid growth.</title>
        <authorList>
            <person name="Liu B."/>
        </authorList>
    </citation>
    <scope>NUCLEOTIDE SEQUENCE [LARGE SCALE GENOMIC DNA]</scope>
    <source>
        <strain evidence="5">NLD-2019</strain>
        <tissue evidence="5">Leaf</tissue>
    </source>
</reference>
<keyword evidence="6" id="KW-1185">Reference proteome</keyword>
<evidence type="ECO:0000256" key="1">
    <source>
        <dbReference type="ARBA" id="ARBA00006643"/>
    </source>
</evidence>
<dbReference type="Gene3D" id="1.25.40.10">
    <property type="entry name" value="Tetratricopeptide repeat domain"/>
    <property type="match status" value="3"/>
</dbReference>
<feature type="repeat" description="PPR" evidence="3">
    <location>
        <begin position="722"/>
        <end position="756"/>
    </location>
</feature>
<dbReference type="GO" id="GO:0008270">
    <property type="term" value="F:zinc ion binding"/>
    <property type="evidence" value="ECO:0007669"/>
    <property type="project" value="InterPro"/>
</dbReference>
<sequence>MHHVFIPSTEAFAIRQYLPASRFPASPAGDYHTVQLPSILPLHGSTLRSAACTVVPSEIAPASADFGTWTTCIDHFGVVDGHWLTYHEALRLRLIGLGRQHTGMRGRVEGNEETANMDDDWGLEKQGDEGVGTGRLNDILSLYFDDANHVILKPNYACIMPSKVKAFIDKVIQCPLQDLAILFQVFIGSTTREIFIIGGHYFCMISSRKDLLLADTLEDDTPFPKQSVLQILRVMQIILESCHNKSSFDSLEFDLSLQHFKLLLASTDPGILIATFQTLSAFVKINPSKLHASGKLVGCGAINCLLSLAQGWGSKVEDSETSQSRVGSTLYFELHSANSANATINTSVIHIPDLYLCKEDDLSLMKLLIEQYNVPPEHCFSLLTRQFTSMAALANGLPSSPPDKISLIQSAKFAQISSNVSLKSKASSSPKPPLLQHGEAMKLFSSMESVKPDAAMYISILKSLVSSSRLQLGKQMHSLAIKNGFTRVAKIDTALLNMYAKCECLESAELIFNQMDEKNVVAWTSLMVSYMQIEKSVQVVDMFLEMIKECVELDEYVFSIVLKACAFLKNKEIGQQIHGNVLKLGMANDVSVGTPLVDLYVKCSNIESASQAFGSISEPNAFSWSVLITGYSRAGDFDKCLKIFKSLKSMDVELNAFIYTSIFQACSAVTDISFGSQAHGDAIKRGLVSYLYGESAMITMYAKCGRLDYARQVFESIKKPPDNVTWTAIIAGYAYHGNASEALNIFASMLSYNVRPNAITFIAVLTAYNYCGYIREAKQCLDSMYSKFGVEPSIHHYNCMIDIYARGGLLDESFAMINSMPFEPDVMSWKCLLGGCSIHKNLILGKIASENVLLLDPKDTSAYVLMFNLYASFGQWEEAGLVRKMMSLRNLRKEVSCSWMYVNGKVHSFAVGDRHHSQVNEIYSKLKEFEYLKNDNQEVSLSEEEEQGEDVFLERKEQFLDHSERLAIAYGLISTSKGSPITIFKNLRACKDCHEFAKHVSLVTGREIVVRDANRFHHFNSGVCSCGDYW</sequence>
<dbReference type="GO" id="GO:0009451">
    <property type="term" value="P:RNA modification"/>
    <property type="evidence" value="ECO:0007669"/>
    <property type="project" value="InterPro"/>
</dbReference>
<dbReference type="FunFam" id="1.25.40.10:FF:000381">
    <property type="entry name" value="Pentatricopeptide repeat-containing protein"/>
    <property type="match status" value="1"/>
</dbReference>
<accession>A0A5N6LS29</accession>
<evidence type="ECO:0000256" key="2">
    <source>
        <dbReference type="ARBA" id="ARBA00022737"/>
    </source>
</evidence>
<organism evidence="5 6">
    <name type="scientific">Mikania micrantha</name>
    <name type="common">bitter vine</name>
    <dbReference type="NCBI Taxonomy" id="192012"/>
    <lineage>
        <taxon>Eukaryota</taxon>
        <taxon>Viridiplantae</taxon>
        <taxon>Streptophyta</taxon>
        <taxon>Embryophyta</taxon>
        <taxon>Tracheophyta</taxon>
        <taxon>Spermatophyta</taxon>
        <taxon>Magnoliopsida</taxon>
        <taxon>eudicotyledons</taxon>
        <taxon>Gunneridae</taxon>
        <taxon>Pentapetalae</taxon>
        <taxon>asterids</taxon>
        <taxon>campanulids</taxon>
        <taxon>Asterales</taxon>
        <taxon>Asteraceae</taxon>
        <taxon>Asteroideae</taxon>
        <taxon>Heliantheae alliance</taxon>
        <taxon>Eupatorieae</taxon>
        <taxon>Mikania</taxon>
    </lineage>
</organism>
<keyword evidence="2" id="KW-0677">Repeat</keyword>
<dbReference type="Pfam" id="PF13041">
    <property type="entry name" value="PPR_2"/>
    <property type="match status" value="2"/>
</dbReference>
<proteinExistence type="inferred from homology"/>
<evidence type="ECO:0000259" key="4">
    <source>
        <dbReference type="Pfam" id="PF14432"/>
    </source>
</evidence>
<dbReference type="Pfam" id="PF20431">
    <property type="entry name" value="E_motif"/>
    <property type="match status" value="1"/>
</dbReference>
<dbReference type="InterPro" id="IPR002885">
    <property type="entry name" value="PPR_rpt"/>
</dbReference>
<dbReference type="NCBIfam" id="TIGR00756">
    <property type="entry name" value="PPR"/>
    <property type="match status" value="2"/>
</dbReference>
<name>A0A5N6LS29_9ASTR</name>
<comment type="caution">
    <text evidence="5">The sequence shown here is derived from an EMBL/GenBank/DDBJ whole genome shotgun (WGS) entry which is preliminary data.</text>
</comment>
<dbReference type="OrthoDB" id="742311at2759"/>
<dbReference type="PANTHER" id="PTHR47926:SF378">
    <property type="entry name" value="PENTATRICOPEPTIDE REPEAT (PPR) SUPERFAMILY PROTEIN"/>
    <property type="match status" value="1"/>
</dbReference>
<dbReference type="Pfam" id="PF01535">
    <property type="entry name" value="PPR"/>
    <property type="match status" value="4"/>
</dbReference>
<dbReference type="GO" id="GO:0099402">
    <property type="term" value="P:plant organ development"/>
    <property type="evidence" value="ECO:0007669"/>
    <property type="project" value="UniProtKB-ARBA"/>
</dbReference>
<dbReference type="GO" id="GO:0003723">
    <property type="term" value="F:RNA binding"/>
    <property type="evidence" value="ECO:0007669"/>
    <property type="project" value="InterPro"/>
</dbReference>
<dbReference type="InterPro" id="IPR011990">
    <property type="entry name" value="TPR-like_helical_dom_sf"/>
</dbReference>
<dbReference type="InterPro" id="IPR032867">
    <property type="entry name" value="DYW_dom"/>
</dbReference>
<evidence type="ECO:0000313" key="5">
    <source>
        <dbReference type="EMBL" id="KAD2804065.1"/>
    </source>
</evidence>
<dbReference type="PANTHER" id="PTHR47926">
    <property type="entry name" value="PENTATRICOPEPTIDE REPEAT-CONTAINING PROTEIN"/>
    <property type="match status" value="1"/>
</dbReference>
<dbReference type="EMBL" id="SZYD01000018">
    <property type="protein sequence ID" value="KAD2804065.1"/>
    <property type="molecule type" value="Genomic_DNA"/>
</dbReference>
<comment type="similarity">
    <text evidence="1">Belongs to the PPR family. PCMP-H subfamily.</text>
</comment>
<dbReference type="Pfam" id="PF14432">
    <property type="entry name" value="DYW_deaminase"/>
    <property type="match status" value="1"/>
</dbReference>
<protein>
    <recommendedName>
        <fullName evidence="4">DYW domain-containing protein</fullName>
    </recommendedName>
</protein>
<dbReference type="FunFam" id="1.25.40.10:FF:000158">
    <property type="entry name" value="pentatricopeptide repeat-containing protein At2g33680"/>
    <property type="match status" value="1"/>
</dbReference>
<dbReference type="AlphaFoldDB" id="A0A5N6LS29"/>
<feature type="domain" description="DYW" evidence="4">
    <location>
        <begin position="954"/>
        <end position="1030"/>
    </location>
</feature>
<dbReference type="InterPro" id="IPR046960">
    <property type="entry name" value="PPR_At4g14850-like_plant"/>
</dbReference>